<keyword evidence="4 7" id="KW-0665">Pyrimidine biosynthesis</keyword>
<dbReference type="Pfam" id="PF00215">
    <property type="entry name" value="OMPdecase"/>
    <property type="match status" value="1"/>
</dbReference>
<reference evidence="9 10" key="1">
    <citation type="submission" date="2020-08" db="EMBL/GenBank/DDBJ databases">
        <title>Genomic Encyclopedia of Type Strains, Phase IV (KMG-IV): sequencing the most valuable type-strain genomes for metagenomic binning, comparative biology and taxonomic classification.</title>
        <authorList>
            <person name="Goeker M."/>
        </authorList>
    </citation>
    <scope>NUCLEOTIDE SEQUENCE [LARGE SCALE GENOMIC DNA]</scope>
    <source>
        <strain evidence="9 10">DSM 103526</strain>
    </source>
</reference>
<evidence type="ECO:0000256" key="3">
    <source>
        <dbReference type="ARBA" id="ARBA00022793"/>
    </source>
</evidence>
<dbReference type="SMART" id="SM00934">
    <property type="entry name" value="OMPdecase"/>
    <property type="match status" value="1"/>
</dbReference>
<dbReference type="CDD" id="cd04725">
    <property type="entry name" value="OMP_decarboxylase_like"/>
    <property type="match status" value="1"/>
</dbReference>
<evidence type="ECO:0000256" key="6">
    <source>
        <dbReference type="ARBA" id="ARBA00049157"/>
    </source>
</evidence>
<dbReference type="Gene3D" id="3.20.20.70">
    <property type="entry name" value="Aldolase class I"/>
    <property type="match status" value="1"/>
</dbReference>
<dbReference type="NCBIfam" id="TIGR02127">
    <property type="entry name" value="pyrF_sub2"/>
    <property type="match status" value="1"/>
</dbReference>
<dbReference type="FunFam" id="3.20.20.70:FF:000246">
    <property type="entry name" value="Orotidine 5'-phosphate decarboxylase"/>
    <property type="match status" value="1"/>
</dbReference>
<evidence type="ECO:0000313" key="9">
    <source>
        <dbReference type="EMBL" id="MBB6216940.1"/>
    </source>
</evidence>
<dbReference type="AlphaFoldDB" id="A0A841KY84"/>
<dbReference type="InterPro" id="IPR001754">
    <property type="entry name" value="OMPdeCOase_dom"/>
</dbReference>
<name>A0A841KY84_9FIRM</name>
<keyword evidence="3 7" id="KW-0210">Decarboxylase</keyword>
<dbReference type="Proteomes" id="UP000579281">
    <property type="component" value="Unassembled WGS sequence"/>
</dbReference>
<dbReference type="SUPFAM" id="SSF51366">
    <property type="entry name" value="Ribulose-phoshate binding barrel"/>
    <property type="match status" value="1"/>
</dbReference>
<comment type="caution">
    <text evidence="9">The sequence shown here is derived from an EMBL/GenBank/DDBJ whole genome shotgun (WGS) entry which is preliminary data.</text>
</comment>
<dbReference type="PANTHER" id="PTHR43375">
    <property type="entry name" value="OROTIDINE 5'-PHOSPHATE DECARBOXYLASE"/>
    <property type="match status" value="1"/>
</dbReference>
<evidence type="ECO:0000313" key="10">
    <source>
        <dbReference type="Proteomes" id="UP000579281"/>
    </source>
</evidence>
<evidence type="ECO:0000256" key="5">
    <source>
        <dbReference type="ARBA" id="ARBA00023239"/>
    </source>
</evidence>
<proteinExistence type="inferred from homology"/>
<dbReference type="InterPro" id="IPR011995">
    <property type="entry name" value="OMPdecase_type-2"/>
</dbReference>
<comment type="pathway">
    <text evidence="1 7">Pyrimidine metabolism; UMP biosynthesis via de novo pathway; UMP from orotate: step 2/2.</text>
</comment>
<comment type="catalytic activity">
    <reaction evidence="6 7">
        <text>orotidine 5'-phosphate + H(+) = UMP + CO2</text>
        <dbReference type="Rhea" id="RHEA:11596"/>
        <dbReference type="ChEBI" id="CHEBI:15378"/>
        <dbReference type="ChEBI" id="CHEBI:16526"/>
        <dbReference type="ChEBI" id="CHEBI:57538"/>
        <dbReference type="ChEBI" id="CHEBI:57865"/>
        <dbReference type="EC" id="4.1.1.23"/>
    </reaction>
</comment>
<dbReference type="EMBL" id="JACHEN010000018">
    <property type="protein sequence ID" value="MBB6216940.1"/>
    <property type="molecule type" value="Genomic_DNA"/>
</dbReference>
<evidence type="ECO:0000256" key="4">
    <source>
        <dbReference type="ARBA" id="ARBA00022975"/>
    </source>
</evidence>
<keyword evidence="10" id="KW-1185">Reference proteome</keyword>
<feature type="domain" description="Orotidine 5'-phosphate decarboxylase" evidence="8">
    <location>
        <begin position="16"/>
        <end position="284"/>
    </location>
</feature>
<dbReference type="InterPro" id="IPR011060">
    <property type="entry name" value="RibuloseP-bd_barrel"/>
</dbReference>
<dbReference type="HAMAP" id="MF_01215">
    <property type="entry name" value="OMPdecase_type2"/>
    <property type="match status" value="1"/>
</dbReference>
<evidence type="ECO:0000256" key="2">
    <source>
        <dbReference type="ARBA" id="ARBA00008847"/>
    </source>
</evidence>
<protein>
    <recommendedName>
        <fullName evidence="7">Orotidine 5'-phosphate decarboxylase</fullName>
        <ecNumber evidence="7">4.1.1.23</ecNumber>
    </recommendedName>
    <alternativeName>
        <fullName evidence="7">OMP decarboxylase</fullName>
        <shortName evidence="7">OMPDCase</shortName>
        <shortName evidence="7">OMPdecase</shortName>
    </alternativeName>
</protein>
<evidence type="ECO:0000256" key="1">
    <source>
        <dbReference type="ARBA" id="ARBA00004861"/>
    </source>
</evidence>
<dbReference type="PANTHER" id="PTHR43375:SF1">
    <property type="entry name" value="OROTIDINE 5'-PHOSPHATE DECARBOXYLASE"/>
    <property type="match status" value="1"/>
</dbReference>
<keyword evidence="5 7" id="KW-0456">Lyase</keyword>
<dbReference type="InterPro" id="IPR013785">
    <property type="entry name" value="Aldolase_TIM"/>
</dbReference>
<dbReference type="GO" id="GO:0004590">
    <property type="term" value="F:orotidine-5'-phosphate decarboxylase activity"/>
    <property type="evidence" value="ECO:0007669"/>
    <property type="project" value="UniProtKB-UniRule"/>
</dbReference>
<gene>
    <name evidence="7" type="primary">pyrF</name>
    <name evidence="9" type="ORF">HNQ80_003045</name>
</gene>
<dbReference type="EC" id="4.1.1.23" evidence="7"/>
<comment type="similarity">
    <text evidence="2 7">Belongs to the OMP decarboxylase family. Type 2 subfamily.</text>
</comment>
<evidence type="ECO:0000259" key="8">
    <source>
        <dbReference type="SMART" id="SM00934"/>
    </source>
</evidence>
<organism evidence="9 10">
    <name type="scientific">Anaerosolibacter carboniphilus</name>
    <dbReference type="NCBI Taxonomy" id="1417629"/>
    <lineage>
        <taxon>Bacteria</taxon>
        <taxon>Bacillati</taxon>
        <taxon>Bacillota</taxon>
        <taxon>Clostridia</taxon>
        <taxon>Peptostreptococcales</taxon>
        <taxon>Thermotaleaceae</taxon>
        <taxon>Anaerosolibacter</taxon>
    </lineage>
</organism>
<dbReference type="RefSeq" id="WP_184311453.1">
    <property type="nucleotide sequence ID" value="NZ_JACHEN010000018.1"/>
</dbReference>
<dbReference type="UniPathway" id="UPA00070">
    <property type="reaction ID" value="UER00120"/>
</dbReference>
<feature type="active site" description="Proton donor" evidence="7">
    <location>
        <position position="106"/>
    </location>
</feature>
<sequence length="314" mass="35458">MFVDRLIQQIKEKKSNIVVGLDPRLDMIPKHIREKSYRMYGKNLRGAAEAIWTFNKEIIESVYDLIPAVKPQIAFYEQYGLEGLESYQKTCRLAQEKGLLVIGDVKRGDIGTTSKAYSDAHLGLTDVEGERIEAFPTDAITVNPYLGDDCLKEFMKDIVDYEKGMFVLVKTSNPTSGQLQDLEAGGKRIYEIVAHLVHQWSREMMGAHQYSSVGAVVGATYPEQAKNLRRLMPTSYFLVPGYGAQGGTAKDIIDCFDERGLGAIINSSRDILYAYQKENSEYKEQNFGRAARNAVLKMQEEINGLLLEQGKQYW</sequence>
<evidence type="ECO:0000256" key="7">
    <source>
        <dbReference type="HAMAP-Rule" id="MF_01215"/>
    </source>
</evidence>
<dbReference type="GO" id="GO:0044205">
    <property type="term" value="P:'de novo' UMP biosynthetic process"/>
    <property type="evidence" value="ECO:0007669"/>
    <property type="project" value="UniProtKB-UniRule"/>
</dbReference>
<accession>A0A841KY84</accession>
<dbReference type="GO" id="GO:0006207">
    <property type="term" value="P:'de novo' pyrimidine nucleobase biosynthetic process"/>
    <property type="evidence" value="ECO:0007669"/>
    <property type="project" value="InterPro"/>
</dbReference>